<proteinExistence type="predicted"/>
<reference evidence="2 3" key="1">
    <citation type="journal article" date="2020" name="BMC Genomics">
        <title>Intraspecific diversification of the crop wild relative Brassica cretica Lam. using demographic model selection.</title>
        <authorList>
            <person name="Kioukis A."/>
            <person name="Michalopoulou V.A."/>
            <person name="Briers L."/>
            <person name="Pirintsos S."/>
            <person name="Studholme D.J."/>
            <person name="Pavlidis P."/>
            <person name="Sarris P.F."/>
        </authorList>
    </citation>
    <scope>NUCLEOTIDE SEQUENCE [LARGE SCALE GENOMIC DNA]</scope>
    <source>
        <strain evidence="3">cv. PFS-1207/04</strain>
    </source>
</reference>
<keyword evidence="3" id="KW-1185">Reference proteome</keyword>
<evidence type="ECO:0000313" key="2">
    <source>
        <dbReference type="EMBL" id="KAF3611665.1"/>
    </source>
</evidence>
<organism evidence="2 3">
    <name type="scientific">Brassica cretica</name>
    <name type="common">Mustard</name>
    <dbReference type="NCBI Taxonomy" id="69181"/>
    <lineage>
        <taxon>Eukaryota</taxon>
        <taxon>Viridiplantae</taxon>
        <taxon>Streptophyta</taxon>
        <taxon>Embryophyta</taxon>
        <taxon>Tracheophyta</taxon>
        <taxon>Spermatophyta</taxon>
        <taxon>Magnoliopsida</taxon>
        <taxon>eudicotyledons</taxon>
        <taxon>Gunneridae</taxon>
        <taxon>Pentapetalae</taxon>
        <taxon>rosids</taxon>
        <taxon>malvids</taxon>
        <taxon>Brassicales</taxon>
        <taxon>Brassicaceae</taxon>
        <taxon>Brassiceae</taxon>
        <taxon>Brassica</taxon>
    </lineage>
</organism>
<sequence>MLKIFHSLPFSASRLRQCFDSLLPLDFRLLFWLQEKRKQKGSTRISEVSRNIYPLYSHGPSFHNASVKTVVREWADSGPFSGRGFAEPLPSSNDKVNLADFDLLLLRFEVMKIPMNLIRKISGCEDSNTPNVGEREENGDTREVEDGETRISSKSPINNIYCVYVAGLFYVSGRPSPFASLLLRLSSIPSLCVSFLAALNSFATAVFRSGNLEVSVELGGSFGEWFLWLTRSLGLHRCWVLFDGGGSVFFHSFFLDPGGRSVKLSKGLWGCFGPKLGGSATGSPWWVRERRFVAGLVNRHSSVSVASRTKPISFQGNDLGLSLVHFSDVVLACLLVLVYAV</sequence>
<comment type="caution">
    <text evidence="2">The sequence shown here is derived from an EMBL/GenBank/DDBJ whole genome shotgun (WGS) entry which is preliminary data.</text>
</comment>
<evidence type="ECO:0000256" key="1">
    <source>
        <dbReference type="SAM" id="MobiDB-lite"/>
    </source>
</evidence>
<gene>
    <name evidence="2" type="ORF">DY000_02046110</name>
</gene>
<name>A0ABQ7F8E7_BRACR</name>
<evidence type="ECO:0000313" key="3">
    <source>
        <dbReference type="Proteomes" id="UP000266723"/>
    </source>
</evidence>
<feature type="compositionally biased region" description="Basic and acidic residues" evidence="1">
    <location>
        <begin position="133"/>
        <end position="149"/>
    </location>
</feature>
<accession>A0ABQ7F8E7</accession>
<dbReference type="Proteomes" id="UP000266723">
    <property type="component" value="Unassembled WGS sequence"/>
</dbReference>
<protein>
    <submittedName>
        <fullName evidence="2">Uncharacterized protein</fullName>
    </submittedName>
</protein>
<feature type="region of interest" description="Disordered" evidence="1">
    <location>
        <begin position="128"/>
        <end position="149"/>
    </location>
</feature>
<dbReference type="EMBL" id="QGKV02000297">
    <property type="protein sequence ID" value="KAF3611665.1"/>
    <property type="molecule type" value="Genomic_DNA"/>
</dbReference>